<organism evidence="2 3">
    <name type="scientific">Brachionus plicatilis</name>
    <name type="common">Marine rotifer</name>
    <name type="synonym">Brachionus muelleri</name>
    <dbReference type="NCBI Taxonomy" id="10195"/>
    <lineage>
        <taxon>Eukaryota</taxon>
        <taxon>Metazoa</taxon>
        <taxon>Spiralia</taxon>
        <taxon>Gnathifera</taxon>
        <taxon>Rotifera</taxon>
        <taxon>Eurotatoria</taxon>
        <taxon>Monogononta</taxon>
        <taxon>Pseudotrocha</taxon>
        <taxon>Ploima</taxon>
        <taxon>Brachionidae</taxon>
        <taxon>Brachionus</taxon>
    </lineage>
</organism>
<evidence type="ECO:0000313" key="2">
    <source>
        <dbReference type="EMBL" id="RNA01469.1"/>
    </source>
</evidence>
<protein>
    <submittedName>
        <fullName evidence="2">Uncharacterized protein</fullName>
    </submittedName>
</protein>
<evidence type="ECO:0000313" key="3">
    <source>
        <dbReference type="Proteomes" id="UP000276133"/>
    </source>
</evidence>
<dbReference type="EMBL" id="REGN01009313">
    <property type="protein sequence ID" value="RNA01469.1"/>
    <property type="molecule type" value="Genomic_DNA"/>
</dbReference>
<gene>
    <name evidence="2" type="ORF">BpHYR1_000510</name>
</gene>
<dbReference type="Proteomes" id="UP000276133">
    <property type="component" value="Unassembled WGS sequence"/>
</dbReference>
<feature type="coiled-coil region" evidence="1">
    <location>
        <begin position="53"/>
        <end position="80"/>
    </location>
</feature>
<accession>A0A3M7PRC1</accession>
<dbReference type="AlphaFoldDB" id="A0A3M7PRC1"/>
<keyword evidence="3" id="KW-1185">Reference proteome</keyword>
<proteinExistence type="predicted"/>
<comment type="caution">
    <text evidence="2">The sequence shown here is derived from an EMBL/GenBank/DDBJ whole genome shotgun (WGS) entry which is preliminary data.</text>
</comment>
<name>A0A3M7PRC1_BRAPC</name>
<sequence length="112" mass="12888">SLSRIFFFQNKYLIKFFSCVYLSSHTVCPFPLIFSSGLGTGNGYLYSVFINELKLLNKEILELKIKNEILCNDKDRIKEEIVRQQFQNGVGASIFLNSKPLFYSSTSLTTRI</sequence>
<keyword evidence="1" id="KW-0175">Coiled coil</keyword>
<feature type="non-terminal residue" evidence="2">
    <location>
        <position position="1"/>
    </location>
</feature>
<reference evidence="2 3" key="1">
    <citation type="journal article" date="2018" name="Sci. Rep.">
        <title>Genomic signatures of local adaptation to the degree of environmental predictability in rotifers.</title>
        <authorList>
            <person name="Franch-Gras L."/>
            <person name="Hahn C."/>
            <person name="Garcia-Roger E.M."/>
            <person name="Carmona M.J."/>
            <person name="Serra M."/>
            <person name="Gomez A."/>
        </authorList>
    </citation>
    <scope>NUCLEOTIDE SEQUENCE [LARGE SCALE GENOMIC DNA]</scope>
    <source>
        <strain evidence="2">HYR1</strain>
    </source>
</reference>
<evidence type="ECO:0000256" key="1">
    <source>
        <dbReference type="SAM" id="Coils"/>
    </source>
</evidence>